<feature type="chain" id="PRO_5001754921" evidence="2">
    <location>
        <begin position="32"/>
        <end position="218"/>
    </location>
</feature>
<dbReference type="Gene3D" id="2.40.160.20">
    <property type="match status" value="1"/>
</dbReference>
<proteinExistence type="inferred from homology"/>
<dbReference type="STRING" id="1333998.M2A_1610"/>
<protein>
    <submittedName>
        <fullName evidence="3">OmpW family protein</fullName>
    </submittedName>
</protein>
<reference evidence="3 4" key="1">
    <citation type="submission" date="2014-07" db="EMBL/GenBank/DDBJ databases">
        <title>Tepidicaulis marinum gen. nov., sp. nov., a novel marine bacterium denitrifying nitrate to nitrous oxide strictly under microaerobic conditions.</title>
        <authorList>
            <person name="Takeuchi M."/>
            <person name="Yamagishi T."/>
            <person name="Kamagata Y."/>
            <person name="Oshima K."/>
            <person name="Hattori M."/>
            <person name="Katayama T."/>
            <person name="Hanada S."/>
            <person name="Tamaki H."/>
            <person name="Marumo K."/>
            <person name="Maeda H."/>
            <person name="Nedachi M."/>
            <person name="Iwasaki W."/>
            <person name="Suwa Y."/>
            <person name="Sakata S."/>
        </authorList>
    </citation>
    <scope>NUCLEOTIDE SEQUENCE [LARGE SCALE GENOMIC DNA]</scope>
    <source>
        <strain evidence="3 4">MA2</strain>
    </source>
</reference>
<dbReference type="RefSeq" id="WP_045445584.1">
    <property type="nucleotide sequence ID" value="NZ_BBIO01000007.1"/>
</dbReference>
<dbReference type="PANTHER" id="PTHR36920">
    <property type="match status" value="1"/>
</dbReference>
<dbReference type="SUPFAM" id="SSF56925">
    <property type="entry name" value="OMPA-like"/>
    <property type="match status" value="1"/>
</dbReference>
<evidence type="ECO:0000256" key="1">
    <source>
        <dbReference type="ARBA" id="ARBA00009330"/>
    </source>
</evidence>
<evidence type="ECO:0000256" key="2">
    <source>
        <dbReference type="SAM" id="SignalP"/>
    </source>
</evidence>
<keyword evidence="2" id="KW-0732">Signal</keyword>
<keyword evidence="4" id="KW-1185">Reference proteome</keyword>
<comment type="caution">
    <text evidence="3">The sequence shown here is derived from an EMBL/GenBank/DDBJ whole genome shotgun (WGS) entry which is preliminary data.</text>
</comment>
<dbReference type="PANTHER" id="PTHR36920:SF1">
    <property type="entry name" value="OUTER MEMBRANE PROTEIN W"/>
    <property type="match status" value="1"/>
</dbReference>
<organism evidence="3 4">
    <name type="scientific">Tepidicaulis marinus</name>
    <dbReference type="NCBI Taxonomy" id="1333998"/>
    <lineage>
        <taxon>Bacteria</taxon>
        <taxon>Pseudomonadati</taxon>
        <taxon>Pseudomonadota</taxon>
        <taxon>Alphaproteobacteria</taxon>
        <taxon>Hyphomicrobiales</taxon>
        <taxon>Parvibaculaceae</taxon>
        <taxon>Tepidicaulis</taxon>
    </lineage>
</organism>
<dbReference type="InterPro" id="IPR005618">
    <property type="entry name" value="OMPW"/>
</dbReference>
<sequence length="218" mass="23448">MTNLKKYTALPAALLGAAAMTFSAIAVPAMAAEGEKDSPWLVRVRGLAVVPDEGADVNPLGGTVEIDEDYVPEVDISYFFTDNIAAELILATTRHDVTWKGAGSLDLGKVSLLPPTLTLQYHFMPKETYRPYVGAGVNYTIFYNEDAPGGAITSADYDNAFGWALQAGMDIDMGNKWVANIDVKKIFLNTDVSLNGGAVTADVDIDPWIFGLGVGYRF</sequence>
<evidence type="ECO:0000313" key="4">
    <source>
        <dbReference type="Proteomes" id="UP000028702"/>
    </source>
</evidence>
<dbReference type="AlphaFoldDB" id="A0A081BAP3"/>
<dbReference type="InterPro" id="IPR011250">
    <property type="entry name" value="OMP/PagP_B-barrel"/>
</dbReference>
<dbReference type="GO" id="GO:0019867">
    <property type="term" value="C:outer membrane"/>
    <property type="evidence" value="ECO:0007669"/>
    <property type="project" value="InterPro"/>
</dbReference>
<dbReference type="eggNOG" id="COG3047">
    <property type="taxonomic scope" value="Bacteria"/>
</dbReference>
<dbReference type="GO" id="GO:0044384">
    <property type="term" value="C:host outer membrane"/>
    <property type="evidence" value="ECO:0007669"/>
    <property type="project" value="InterPro"/>
</dbReference>
<dbReference type="PROSITE" id="PS00695">
    <property type="entry name" value="ENT_VIR_OMP_2"/>
    <property type="match status" value="1"/>
</dbReference>
<comment type="similarity">
    <text evidence="1">Belongs to the OmpW/AlkL family.</text>
</comment>
<dbReference type="InterPro" id="IPR000758">
    <property type="entry name" value="Enterovir_OMP"/>
</dbReference>
<name>A0A081BAP3_9HYPH</name>
<gene>
    <name evidence="3" type="ORF">M2A_1610</name>
</gene>
<dbReference type="EMBL" id="BBIO01000007">
    <property type="protein sequence ID" value="GAK45111.1"/>
    <property type="molecule type" value="Genomic_DNA"/>
</dbReference>
<feature type="signal peptide" evidence="2">
    <location>
        <begin position="1"/>
        <end position="31"/>
    </location>
</feature>
<dbReference type="Proteomes" id="UP000028702">
    <property type="component" value="Unassembled WGS sequence"/>
</dbReference>
<accession>A0A081BAP3</accession>
<evidence type="ECO:0000313" key="3">
    <source>
        <dbReference type="EMBL" id="GAK45111.1"/>
    </source>
</evidence>
<dbReference type="Pfam" id="PF03922">
    <property type="entry name" value="OmpW"/>
    <property type="match status" value="1"/>
</dbReference>
<dbReference type="GO" id="GO:0055085">
    <property type="term" value="P:transmembrane transport"/>
    <property type="evidence" value="ECO:0007669"/>
    <property type="project" value="TreeGrafter"/>
</dbReference>